<accession>A0A927GR22</accession>
<keyword evidence="7" id="KW-0449">Lipoprotein</keyword>
<comment type="similarity">
    <text evidence="2">Belongs to the GerABKC lipoprotein family.</text>
</comment>
<dbReference type="Gene3D" id="3.30.300.210">
    <property type="entry name" value="Nutrient germinant receptor protein C, domain 3"/>
    <property type="match status" value="1"/>
</dbReference>
<dbReference type="AlphaFoldDB" id="A0A927GR22"/>
<dbReference type="GO" id="GO:0016020">
    <property type="term" value="C:membrane"/>
    <property type="evidence" value="ECO:0007669"/>
    <property type="project" value="UniProtKB-SubCell"/>
</dbReference>
<evidence type="ECO:0000313" key="10">
    <source>
        <dbReference type="EMBL" id="MBD2844983.1"/>
    </source>
</evidence>
<dbReference type="GO" id="GO:0009847">
    <property type="term" value="P:spore germination"/>
    <property type="evidence" value="ECO:0007669"/>
    <property type="project" value="InterPro"/>
</dbReference>
<keyword evidence="11" id="KW-1185">Reference proteome</keyword>
<name>A0A927GR22_9BACL</name>
<evidence type="ECO:0000256" key="5">
    <source>
        <dbReference type="ARBA" id="ARBA00023136"/>
    </source>
</evidence>
<organism evidence="10 11">
    <name type="scientific">Paenibacillus sabuli</name>
    <dbReference type="NCBI Taxonomy" id="2772509"/>
    <lineage>
        <taxon>Bacteria</taxon>
        <taxon>Bacillati</taxon>
        <taxon>Bacillota</taxon>
        <taxon>Bacilli</taxon>
        <taxon>Bacillales</taxon>
        <taxon>Paenibacillaceae</taxon>
        <taxon>Paenibacillus</taxon>
    </lineage>
</organism>
<protein>
    <submittedName>
        <fullName evidence="10">Ger(X)C family spore germination protein</fullName>
    </submittedName>
</protein>
<dbReference type="InterPro" id="IPR038501">
    <property type="entry name" value="Spore_GerAC_C_sf"/>
</dbReference>
<evidence type="ECO:0000256" key="6">
    <source>
        <dbReference type="ARBA" id="ARBA00023139"/>
    </source>
</evidence>
<feature type="domain" description="Spore germination protein N-terminal" evidence="9">
    <location>
        <begin position="25"/>
        <end position="195"/>
    </location>
</feature>
<dbReference type="InterPro" id="IPR057336">
    <property type="entry name" value="GerAC_N"/>
</dbReference>
<evidence type="ECO:0000256" key="1">
    <source>
        <dbReference type="ARBA" id="ARBA00004635"/>
    </source>
</evidence>
<dbReference type="PROSITE" id="PS51257">
    <property type="entry name" value="PROKAR_LIPOPROTEIN"/>
    <property type="match status" value="1"/>
</dbReference>
<comment type="subcellular location">
    <subcellularLocation>
        <location evidence="1">Membrane</location>
        <topology evidence="1">Lipid-anchor</topology>
    </subcellularLocation>
</comment>
<dbReference type="InterPro" id="IPR046953">
    <property type="entry name" value="Spore_GerAC-like_C"/>
</dbReference>
<evidence type="ECO:0000256" key="7">
    <source>
        <dbReference type="ARBA" id="ARBA00023288"/>
    </source>
</evidence>
<proteinExistence type="inferred from homology"/>
<reference evidence="10" key="1">
    <citation type="submission" date="2020-09" db="EMBL/GenBank/DDBJ databases">
        <title>A novel bacterium of genus Paenibacillus, isolated from South China Sea.</title>
        <authorList>
            <person name="Huang H."/>
            <person name="Mo K."/>
            <person name="Hu Y."/>
        </authorList>
    </citation>
    <scope>NUCLEOTIDE SEQUENCE</scope>
    <source>
        <strain evidence="10">IB182496</strain>
    </source>
</reference>
<keyword evidence="6" id="KW-0564">Palmitate</keyword>
<dbReference type="Pfam" id="PF05504">
    <property type="entry name" value="Spore_GerAC"/>
    <property type="match status" value="1"/>
</dbReference>
<dbReference type="PANTHER" id="PTHR35789">
    <property type="entry name" value="SPORE GERMINATION PROTEIN B3"/>
    <property type="match status" value="1"/>
</dbReference>
<dbReference type="InterPro" id="IPR008844">
    <property type="entry name" value="Spore_GerAC-like"/>
</dbReference>
<dbReference type="Pfam" id="PF25198">
    <property type="entry name" value="Spore_GerAC_N"/>
    <property type="match status" value="1"/>
</dbReference>
<evidence type="ECO:0000256" key="3">
    <source>
        <dbReference type="ARBA" id="ARBA00022544"/>
    </source>
</evidence>
<keyword evidence="5" id="KW-0472">Membrane</keyword>
<sequence length="384" mass="43270">MKGRAALLLILLLSATGGLTSCGGMELNERAFVLGIALDLDEHQQYRVTTQLYSSGQERSDNPATGNVINIVSHGASIGEGVRDITLHLGRKAQWGHTQMLLIGEQLARSPRFREALDFFYRDDEPRLTLRLTVVKGEAGPYLEHHAYIEKSVSRQARNIQHISKKFSGKTTERNMLQLALDLHSESGIAVLPYADDTGNRETRIYYKGGAIMRNGRMVARLNAKQMPYYLMLKGDYSSGFLGMPCSDGGSSESLEILALQRRVKLHPQGEELQVQYSLQISAIARELSCTALRTEQDAERYTARIDRYLEEQLDRFSRGFMEQGLDVLALGDAVHRRYPRVWTSWKPDWDKRLPRIRPRIDVQVHVVNLGLEGGTAVFGEDTH</sequence>
<evidence type="ECO:0000256" key="2">
    <source>
        <dbReference type="ARBA" id="ARBA00007886"/>
    </source>
</evidence>
<evidence type="ECO:0000313" key="11">
    <source>
        <dbReference type="Proteomes" id="UP000621560"/>
    </source>
</evidence>
<evidence type="ECO:0000259" key="9">
    <source>
        <dbReference type="Pfam" id="PF25198"/>
    </source>
</evidence>
<dbReference type="EMBL" id="JACXIZ010000013">
    <property type="protein sequence ID" value="MBD2844983.1"/>
    <property type="molecule type" value="Genomic_DNA"/>
</dbReference>
<keyword evidence="3" id="KW-0309">Germination</keyword>
<dbReference type="RefSeq" id="WP_190916147.1">
    <property type="nucleotide sequence ID" value="NZ_JACXIZ010000013.1"/>
</dbReference>
<evidence type="ECO:0000256" key="4">
    <source>
        <dbReference type="ARBA" id="ARBA00022729"/>
    </source>
</evidence>
<keyword evidence="4" id="KW-0732">Signal</keyword>
<dbReference type="NCBIfam" id="TIGR02887">
    <property type="entry name" value="spore_ger_x_C"/>
    <property type="match status" value="1"/>
</dbReference>
<dbReference type="Gene3D" id="6.20.190.10">
    <property type="entry name" value="Nutrient germinant receptor protein C, domain 1"/>
    <property type="match status" value="1"/>
</dbReference>
<evidence type="ECO:0000259" key="8">
    <source>
        <dbReference type="Pfam" id="PF05504"/>
    </source>
</evidence>
<dbReference type="PANTHER" id="PTHR35789:SF1">
    <property type="entry name" value="SPORE GERMINATION PROTEIN B3"/>
    <property type="match status" value="1"/>
</dbReference>
<comment type="caution">
    <text evidence="10">The sequence shown here is derived from an EMBL/GenBank/DDBJ whole genome shotgun (WGS) entry which is preliminary data.</text>
</comment>
<feature type="domain" description="Spore germination GerAC-like C-terminal" evidence="8">
    <location>
        <begin position="209"/>
        <end position="371"/>
    </location>
</feature>
<dbReference type="Proteomes" id="UP000621560">
    <property type="component" value="Unassembled WGS sequence"/>
</dbReference>
<gene>
    <name evidence="10" type="ORF">IDH44_07260</name>
</gene>